<feature type="transmembrane region" description="Helical" evidence="1">
    <location>
        <begin position="214"/>
        <end position="236"/>
    </location>
</feature>
<keyword evidence="3" id="KW-1185">Reference proteome</keyword>
<proteinExistence type="predicted"/>
<dbReference type="AlphaFoldDB" id="B8G303"/>
<dbReference type="Proteomes" id="UP000002508">
    <property type="component" value="Chromosome"/>
</dbReference>
<feature type="transmembrane region" description="Helical" evidence="1">
    <location>
        <begin position="30"/>
        <end position="52"/>
    </location>
</feature>
<keyword evidence="1" id="KW-0812">Transmembrane</keyword>
<dbReference type="STRING" id="326427.Cagg_0361"/>
<protein>
    <submittedName>
        <fullName evidence="2">Uncharacterized protein</fullName>
    </submittedName>
</protein>
<organism evidence="2 3">
    <name type="scientific">Chloroflexus aggregans (strain MD-66 / DSM 9485)</name>
    <dbReference type="NCBI Taxonomy" id="326427"/>
    <lineage>
        <taxon>Bacteria</taxon>
        <taxon>Bacillati</taxon>
        <taxon>Chloroflexota</taxon>
        <taxon>Chloroflexia</taxon>
        <taxon>Chloroflexales</taxon>
        <taxon>Chloroflexineae</taxon>
        <taxon>Chloroflexaceae</taxon>
        <taxon>Chloroflexus</taxon>
    </lineage>
</organism>
<dbReference type="KEGG" id="cag:Cagg_0361"/>
<name>B8G303_CHLAD</name>
<keyword evidence="1" id="KW-0472">Membrane</keyword>
<reference evidence="2" key="1">
    <citation type="submission" date="2008-12" db="EMBL/GenBank/DDBJ databases">
        <title>Complete sequence of Chloroflexus aggregans DSM 9485.</title>
        <authorList>
            <consortium name="US DOE Joint Genome Institute"/>
            <person name="Lucas S."/>
            <person name="Copeland A."/>
            <person name="Lapidus A."/>
            <person name="Glavina del Rio T."/>
            <person name="Dalin E."/>
            <person name="Tice H."/>
            <person name="Pitluck S."/>
            <person name="Foster B."/>
            <person name="Larimer F."/>
            <person name="Land M."/>
            <person name="Hauser L."/>
            <person name="Kyrpides N."/>
            <person name="Mikhailova N."/>
            <person name="Bryant D."/>
            <person name="Richardson P."/>
        </authorList>
    </citation>
    <scope>NUCLEOTIDE SEQUENCE</scope>
    <source>
        <strain evidence="2">DSM 9485</strain>
    </source>
</reference>
<dbReference type="EMBL" id="CP001337">
    <property type="protein sequence ID" value="ACL23307.1"/>
    <property type="molecule type" value="Genomic_DNA"/>
</dbReference>
<feature type="transmembrane region" description="Helical" evidence="1">
    <location>
        <begin position="98"/>
        <end position="120"/>
    </location>
</feature>
<evidence type="ECO:0000256" key="1">
    <source>
        <dbReference type="SAM" id="Phobius"/>
    </source>
</evidence>
<evidence type="ECO:0000313" key="3">
    <source>
        <dbReference type="Proteomes" id="UP000002508"/>
    </source>
</evidence>
<dbReference type="RefSeq" id="WP_012615673.1">
    <property type="nucleotide sequence ID" value="NC_011831.1"/>
</dbReference>
<gene>
    <name evidence="2" type="ordered locus">Cagg_0361</name>
</gene>
<feature type="transmembrane region" description="Helical" evidence="1">
    <location>
        <begin position="176"/>
        <end position="202"/>
    </location>
</feature>
<accession>B8G303</accession>
<feature type="transmembrane region" description="Helical" evidence="1">
    <location>
        <begin position="140"/>
        <end position="164"/>
    </location>
</feature>
<dbReference type="eggNOG" id="ENOG5032BVS">
    <property type="taxonomic scope" value="Bacteria"/>
</dbReference>
<dbReference type="HOGENOM" id="CLU_959360_0_0_0"/>
<keyword evidence="1" id="KW-1133">Transmembrane helix</keyword>
<sequence length="309" mass="33181">MHTEISPLRIFGQMLAAEWLKIVRRPMAHLLLGIFLFLATLRETLWFLVVALQEGLFSGGEITFGLLSPTAIEQIKLQLSLPGVFGAMFGEINGTGGILAVILAAGLFGSDFNWGTLRVLLTRMPNRTIYLLAKVTALQLALLAAMAITLLLGTGLALIFGGLLGLPQRLGVIDLLLVPVGMLRALLVLLPYTLIACVGAIVGRSVIAGVSTGLIFLVFDVSAGSLNTISAIDPFIRSLVNLLLQPNINRLIIENGRMFGLDQSVLTSALDTALLPPQWQALIVIIVYSMIFGYSAYRTLNRQDIGGAS</sequence>
<feature type="transmembrane region" description="Helical" evidence="1">
    <location>
        <begin position="279"/>
        <end position="297"/>
    </location>
</feature>
<evidence type="ECO:0000313" key="2">
    <source>
        <dbReference type="EMBL" id="ACL23307.1"/>
    </source>
</evidence>